<dbReference type="Pfam" id="PF04350">
    <property type="entry name" value="PilO"/>
    <property type="match status" value="1"/>
</dbReference>
<organism evidence="2 3">
    <name type="scientific">Vibrio thalassae</name>
    <dbReference type="NCBI Taxonomy" id="1243014"/>
    <lineage>
        <taxon>Bacteria</taxon>
        <taxon>Pseudomonadati</taxon>
        <taxon>Pseudomonadota</taxon>
        <taxon>Gammaproteobacteria</taxon>
        <taxon>Vibrionales</taxon>
        <taxon>Vibrionaceae</taxon>
        <taxon>Vibrio</taxon>
    </lineage>
</organism>
<feature type="transmembrane region" description="Helical" evidence="1">
    <location>
        <begin position="20"/>
        <end position="37"/>
    </location>
</feature>
<name>A0A240EP70_9VIBR</name>
<keyword evidence="1" id="KW-0812">Transmembrane</keyword>
<dbReference type="Proteomes" id="UP000219336">
    <property type="component" value="Unassembled WGS sequence"/>
</dbReference>
<dbReference type="GO" id="GO:0043107">
    <property type="term" value="P:type IV pilus-dependent motility"/>
    <property type="evidence" value="ECO:0007669"/>
    <property type="project" value="InterPro"/>
</dbReference>
<reference evidence="3" key="1">
    <citation type="submission" date="2016-06" db="EMBL/GenBank/DDBJ databases">
        <authorList>
            <person name="Rodrigo-Torres L."/>
            <person name="Arahal R.D."/>
            <person name="Lucena T."/>
        </authorList>
    </citation>
    <scope>NUCLEOTIDE SEQUENCE [LARGE SCALE GENOMIC DNA]</scope>
    <source>
        <strain evidence="3">CECT8203</strain>
    </source>
</reference>
<accession>A0A240EP70</accession>
<evidence type="ECO:0000313" key="3">
    <source>
        <dbReference type="Proteomes" id="UP000219336"/>
    </source>
</evidence>
<protein>
    <submittedName>
        <fullName evidence="2">Pilus assembly protein, PilO</fullName>
    </submittedName>
</protein>
<evidence type="ECO:0000256" key="1">
    <source>
        <dbReference type="SAM" id="Phobius"/>
    </source>
</evidence>
<dbReference type="EMBL" id="OANU01000073">
    <property type="protein sequence ID" value="SNX49805.1"/>
    <property type="molecule type" value="Genomic_DNA"/>
</dbReference>
<keyword evidence="1" id="KW-0472">Membrane</keyword>
<gene>
    <name evidence="2" type="ORF">VTH8203_03453</name>
</gene>
<dbReference type="InterPro" id="IPR007445">
    <property type="entry name" value="PilO"/>
</dbReference>
<dbReference type="Gene3D" id="3.30.70.60">
    <property type="match status" value="1"/>
</dbReference>
<keyword evidence="3" id="KW-1185">Reference proteome</keyword>
<evidence type="ECO:0000313" key="2">
    <source>
        <dbReference type="EMBL" id="SNX49805.1"/>
    </source>
</evidence>
<dbReference type="GO" id="GO:0043683">
    <property type="term" value="P:type IV pilus assembly"/>
    <property type="evidence" value="ECO:0007669"/>
    <property type="project" value="InterPro"/>
</dbReference>
<dbReference type="PANTHER" id="PTHR39555:SF1">
    <property type="entry name" value="TYPE IV PILUS INNER MEMBRANE COMPONENT PILO"/>
    <property type="match status" value="1"/>
</dbReference>
<dbReference type="AlphaFoldDB" id="A0A240EP70"/>
<dbReference type="PANTHER" id="PTHR39555">
    <property type="entry name" value="FIMBRIAL ASSEMBLY PROTEIN PILO-LIKE PROTEIN-RELATED"/>
    <property type="match status" value="1"/>
</dbReference>
<dbReference type="PIRSF" id="PIRSF016482">
    <property type="entry name" value="PilO"/>
    <property type="match status" value="1"/>
</dbReference>
<sequence length="198" mass="22961">MLDFDLDDIKDWPFRHQVMLSLLVGVITMAISLWLTARSQFNEIQYATQSEHRLKLELKSVVKRAANLPHKQQQLDLLINHYQQLLHLLPAQQELARLLAGVNEEGLHNQLTFTRIDWGKRVADNFLYRLPINLELTGHYNDIGHYSQAIAELPRMVLIEDAEWQRVSQESSVLHFRVQAATYQLVEKPKDGNSVSQN</sequence>
<dbReference type="RefSeq" id="WP_096994803.1">
    <property type="nucleotide sequence ID" value="NZ_JBHSII010000001.1"/>
</dbReference>
<dbReference type="InterPro" id="IPR014717">
    <property type="entry name" value="Transl_elong_EF1B/ribsomal_bS6"/>
</dbReference>
<dbReference type="OrthoDB" id="9802133at2"/>
<proteinExistence type="predicted"/>
<keyword evidence="1" id="KW-1133">Transmembrane helix</keyword>